<dbReference type="Pfam" id="PF09454">
    <property type="entry name" value="Vps23_core"/>
    <property type="match status" value="1"/>
</dbReference>
<feature type="compositionally biased region" description="Low complexity" evidence="8">
    <location>
        <begin position="315"/>
        <end position="327"/>
    </location>
</feature>
<dbReference type="SUPFAM" id="SSF140111">
    <property type="entry name" value="Endosomal sorting complex assembly domain"/>
    <property type="match status" value="1"/>
</dbReference>
<dbReference type="EMBL" id="JNVN01000602">
    <property type="protein sequence ID" value="KHJ34959.1"/>
    <property type="molecule type" value="Genomic_DNA"/>
</dbReference>
<dbReference type="PANTHER" id="PTHR23306">
    <property type="entry name" value="TUMOR SUSCEPTIBILITY GENE 101 PROTEIN-RELATED"/>
    <property type="match status" value="1"/>
</dbReference>
<dbReference type="InterPro" id="IPR052070">
    <property type="entry name" value="ESCRT-I_UEV_domain"/>
</dbReference>
<dbReference type="GO" id="GO:0006886">
    <property type="term" value="P:intracellular protein transport"/>
    <property type="evidence" value="ECO:0007669"/>
    <property type="project" value="UniProtKB-ARBA"/>
</dbReference>
<evidence type="ECO:0000256" key="2">
    <source>
        <dbReference type="ARBA" id="ARBA00009594"/>
    </source>
</evidence>
<comment type="subcellular location">
    <subcellularLocation>
        <location evidence="1">Endosome</location>
    </subcellularLocation>
</comment>
<dbReference type="Gene3D" id="6.10.140.820">
    <property type="match status" value="1"/>
</dbReference>
<keyword evidence="3 7" id="KW-0813">Transport</keyword>
<comment type="similarity">
    <text evidence="2">Belongs to the ubiquitin-conjugating enzyme family. UEV subfamily.</text>
</comment>
<evidence type="ECO:0000256" key="7">
    <source>
        <dbReference type="PROSITE-ProRule" id="PRU00644"/>
    </source>
</evidence>
<name>A0A0B1PEA2_UNCNE</name>
<evidence type="ECO:0000259" key="10">
    <source>
        <dbReference type="PROSITE" id="PS51322"/>
    </source>
</evidence>
<dbReference type="InterPro" id="IPR037202">
    <property type="entry name" value="ESCRT_assembly_dom"/>
</dbReference>
<dbReference type="Gene3D" id="3.10.110.10">
    <property type="entry name" value="Ubiquitin Conjugating Enzyme"/>
    <property type="match status" value="1"/>
</dbReference>
<evidence type="ECO:0000313" key="11">
    <source>
        <dbReference type="EMBL" id="KHJ34959.1"/>
    </source>
</evidence>
<evidence type="ECO:0000256" key="6">
    <source>
        <dbReference type="ARBA" id="ARBA00023054"/>
    </source>
</evidence>
<reference evidence="11 12" key="1">
    <citation type="journal article" date="2014" name="BMC Genomics">
        <title>Adaptive genomic structural variation in the grape powdery mildew pathogen, Erysiphe necator.</title>
        <authorList>
            <person name="Jones L."/>
            <person name="Riaz S."/>
            <person name="Morales-Cruz A."/>
            <person name="Amrine K.C."/>
            <person name="McGuire B."/>
            <person name="Gubler W.D."/>
            <person name="Walker M.A."/>
            <person name="Cantu D."/>
        </authorList>
    </citation>
    <scope>NUCLEOTIDE SEQUENCE [LARGE SCALE GENOMIC DNA]</scope>
    <source>
        <strain evidence="12">c</strain>
    </source>
</reference>
<dbReference type="CDD" id="cd11685">
    <property type="entry name" value="UEV_TSG101-like"/>
    <property type="match status" value="1"/>
</dbReference>
<dbReference type="PANTHER" id="PTHR23306:SF3">
    <property type="entry name" value="TUMOR SUPPRESSOR PROTEIN 101"/>
    <property type="match status" value="1"/>
</dbReference>
<dbReference type="GO" id="GO:0072666">
    <property type="term" value="P:establishment of protein localization to vacuole"/>
    <property type="evidence" value="ECO:0007669"/>
    <property type="project" value="UniProtKB-ARBA"/>
</dbReference>
<feature type="compositionally biased region" description="Pro residues" evidence="8">
    <location>
        <begin position="184"/>
        <end position="193"/>
    </location>
</feature>
<feature type="compositionally biased region" description="Pro residues" evidence="8">
    <location>
        <begin position="213"/>
        <end position="222"/>
    </location>
</feature>
<dbReference type="InterPro" id="IPR008883">
    <property type="entry name" value="UEV_N"/>
</dbReference>
<dbReference type="InterPro" id="IPR016135">
    <property type="entry name" value="UBQ-conjugating_enzyme/RWD"/>
</dbReference>
<dbReference type="HOGENOM" id="CLU_017548_2_1_1"/>
<dbReference type="InterPro" id="IPR017916">
    <property type="entry name" value="SB_dom"/>
</dbReference>
<feature type="compositionally biased region" description="Polar residues" evidence="8">
    <location>
        <begin position="155"/>
        <end position="181"/>
    </location>
</feature>
<dbReference type="SUPFAM" id="SSF54495">
    <property type="entry name" value="UBC-like"/>
    <property type="match status" value="1"/>
</dbReference>
<evidence type="ECO:0000256" key="3">
    <source>
        <dbReference type="ARBA" id="ARBA00022448"/>
    </source>
</evidence>
<dbReference type="OMA" id="YMNFPQP"/>
<accession>A0A0B1PEA2</accession>
<feature type="region of interest" description="Disordered" evidence="8">
    <location>
        <begin position="315"/>
        <end position="345"/>
    </location>
</feature>
<dbReference type="AlphaFoldDB" id="A0A0B1PEA2"/>
<dbReference type="GO" id="GO:0043130">
    <property type="term" value="F:ubiquitin binding"/>
    <property type="evidence" value="ECO:0007669"/>
    <property type="project" value="TreeGrafter"/>
</dbReference>
<organism evidence="11 12">
    <name type="scientific">Uncinula necator</name>
    <name type="common">Grape powdery mildew</name>
    <dbReference type="NCBI Taxonomy" id="52586"/>
    <lineage>
        <taxon>Eukaryota</taxon>
        <taxon>Fungi</taxon>
        <taxon>Dikarya</taxon>
        <taxon>Ascomycota</taxon>
        <taxon>Pezizomycotina</taxon>
        <taxon>Leotiomycetes</taxon>
        <taxon>Erysiphales</taxon>
        <taxon>Erysiphaceae</taxon>
        <taxon>Erysiphe</taxon>
    </lineage>
</organism>
<keyword evidence="12" id="KW-1185">Reference proteome</keyword>
<sequence>MATTINQQVLDWLYGALINDYTHLISTYNNVAQLLSKYSSLSPRTDIFTYDNGKSALLLKISGTIPVSFRGTQYRFPIAIWIPHLYPVEAPLVYVVATEGMVIRPGQHVDLQGKIYHPYLVGWADNSDIFNLIDFVEILRDVFAKEPPVILRPKSGTSQGAISISSETRRPTSQVSWNEIQASPPLPPPPPPKPQKDNQQSLRPGTQKWESGPPLPPIPPSLRRPHTESNHYSYQNQLSQRPNNLIRQEKNGIIYDSASSVPEQNHYDSQRSAIPYYSSSILSDSKNNIYQEPSLSYSQITSPLRHGEQIQYSRQQTFQNQTLQPQLASNASESPSPRLKPTPPDLLSAPLVIDTLLPSNTDHHAPPIPSNPEKELLLQKIGHELYSQRQKTREQIDSTITGLQAQRDAMLASLGKMEAELHALDLLHNLITSNTDILHTSLKQADNVIISSQHRKPPGVDELLVAPHVVGNQLYELVSEERSLGDALFVLARSVEKGRISPAVFVKMTRSLSREWYLKKALVRKIGLGMGLITH</sequence>
<evidence type="ECO:0000256" key="5">
    <source>
        <dbReference type="ARBA" id="ARBA00022927"/>
    </source>
</evidence>
<feature type="domain" description="SB" evidence="9">
    <location>
        <begin position="468"/>
        <end position="535"/>
    </location>
</feature>
<feature type="domain" description="UEV" evidence="10">
    <location>
        <begin position="8"/>
        <end position="153"/>
    </location>
</feature>
<dbReference type="Pfam" id="PF05743">
    <property type="entry name" value="UEV"/>
    <property type="match status" value="1"/>
</dbReference>
<dbReference type="PROSITE" id="PS51322">
    <property type="entry name" value="UEV"/>
    <property type="match status" value="1"/>
</dbReference>
<dbReference type="GO" id="GO:0000813">
    <property type="term" value="C:ESCRT I complex"/>
    <property type="evidence" value="ECO:0007669"/>
    <property type="project" value="TreeGrafter"/>
</dbReference>
<dbReference type="Proteomes" id="UP000030854">
    <property type="component" value="Unassembled WGS sequence"/>
</dbReference>
<feature type="compositionally biased region" description="Polar residues" evidence="8">
    <location>
        <begin position="230"/>
        <end position="242"/>
    </location>
</feature>
<evidence type="ECO:0000256" key="1">
    <source>
        <dbReference type="ARBA" id="ARBA00004177"/>
    </source>
</evidence>
<feature type="region of interest" description="Disordered" evidence="8">
    <location>
        <begin position="154"/>
        <end position="242"/>
    </location>
</feature>
<dbReference type="GO" id="GO:0043162">
    <property type="term" value="P:ubiquitin-dependent protein catabolic process via the multivesicular body sorting pathway"/>
    <property type="evidence" value="ECO:0007669"/>
    <property type="project" value="UniProtKB-ARBA"/>
</dbReference>
<gene>
    <name evidence="11" type="ORF">EV44_g5155</name>
</gene>
<proteinExistence type="inferred from homology"/>
<evidence type="ECO:0000313" key="12">
    <source>
        <dbReference type="Proteomes" id="UP000030854"/>
    </source>
</evidence>
<keyword evidence="4" id="KW-0967">Endosome</keyword>
<evidence type="ECO:0000259" key="9">
    <source>
        <dbReference type="PROSITE" id="PS51312"/>
    </source>
</evidence>
<dbReference type="PROSITE" id="PS51312">
    <property type="entry name" value="SB"/>
    <property type="match status" value="1"/>
</dbReference>
<protein>
    <submittedName>
        <fullName evidence="11">Putative escrt-i component</fullName>
    </submittedName>
</protein>
<keyword evidence="6" id="KW-0175">Coiled coil</keyword>
<evidence type="ECO:0000256" key="4">
    <source>
        <dbReference type="ARBA" id="ARBA00022753"/>
    </source>
</evidence>
<keyword evidence="5 7" id="KW-0653">Protein transport</keyword>
<dbReference type="STRING" id="52586.A0A0B1PEA2"/>
<evidence type="ECO:0000256" key="8">
    <source>
        <dbReference type="SAM" id="MobiDB-lite"/>
    </source>
</evidence>
<comment type="caution">
    <text evidence="11">The sequence shown here is derived from an EMBL/GenBank/DDBJ whole genome shotgun (WGS) entry which is preliminary data.</text>
</comment>